<evidence type="ECO:0000256" key="11">
    <source>
        <dbReference type="ARBA" id="ARBA00022833"/>
    </source>
</evidence>
<dbReference type="PANTHER" id="PTHR42951">
    <property type="entry name" value="METALLO-BETA-LACTAMASE DOMAIN-CONTAINING"/>
    <property type="match status" value="1"/>
</dbReference>
<dbReference type="InterPro" id="IPR058199">
    <property type="entry name" value="BlaB//VIM/IMP-1"/>
</dbReference>
<dbReference type="InterPro" id="IPR001279">
    <property type="entry name" value="Metallo-B-lactamas"/>
</dbReference>
<evidence type="ECO:0000256" key="1">
    <source>
        <dbReference type="ARBA" id="ARBA00001526"/>
    </source>
</evidence>
<evidence type="ECO:0000259" key="13">
    <source>
        <dbReference type="SMART" id="SM00849"/>
    </source>
</evidence>
<dbReference type="PROSITE" id="PS51257">
    <property type="entry name" value="PROKAR_LIPOPROTEIN"/>
    <property type="match status" value="1"/>
</dbReference>
<evidence type="ECO:0000256" key="6">
    <source>
        <dbReference type="ARBA" id="ARBA00012865"/>
    </source>
</evidence>
<dbReference type="Pfam" id="PF00753">
    <property type="entry name" value="Lactamase_B"/>
    <property type="match status" value="1"/>
</dbReference>
<dbReference type="EC" id="3.5.2.6" evidence="6"/>
<comment type="catalytic activity">
    <reaction evidence="1">
        <text>a beta-lactam + H2O = a substituted beta-amino acid</text>
        <dbReference type="Rhea" id="RHEA:20401"/>
        <dbReference type="ChEBI" id="CHEBI:15377"/>
        <dbReference type="ChEBI" id="CHEBI:35627"/>
        <dbReference type="ChEBI" id="CHEBI:140347"/>
        <dbReference type="EC" id="3.5.2.6"/>
    </reaction>
</comment>
<keyword evidence="9" id="KW-0574">Periplasm</keyword>
<keyword evidence="7" id="KW-0479">Metal-binding</keyword>
<dbReference type="OrthoDB" id="9769598at2"/>
<evidence type="ECO:0000313" key="16">
    <source>
        <dbReference type="Proteomes" id="UP000266691"/>
    </source>
</evidence>
<protein>
    <recommendedName>
        <fullName evidence="6">beta-lactamase</fullName>
        <ecNumber evidence="6">3.5.2.6</ecNumber>
    </recommendedName>
</protein>
<dbReference type="Proteomes" id="UP000266691">
    <property type="component" value="Unassembled WGS sequence"/>
</dbReference>
<reference evidence="14 16" key="1">
    <citation type="submission" date="2018-08" db="EMBL/GenBank/DDBJ databases">
        <title>Proposal of Muricauda 72 sp.nov. and Muricauda NH166 sp.nov., isolated from seawater.</title>
        <authorList>
            <person name="Cheng H."/>
            <person name="Wu Y.-H."/>
            <person name="Guo L.-L."/>
            <person name="Xu X.-W."/>
        </authorList>
    </citation>
    <scope>NUCLEOTIDE SEQUENCE [LARGE SCALE GENOMIC DNA]</scope>
    <source>
        <strain evidence="14 16">72</strain>
    </source>
</reference>
<evidence type="ECO:0000256" key="2">
    <source>
        <dbReference type="ARBA" id="ARBA00001947"/>
    </source>
</evidence>
<keyword evidence="17" id="KW-1185">Reference proteome</keyword>
<comment type="cofactor">
    <cofactor evidence="2">
        <name>Zn(2+)</name>
        <dbReference type="ChEBI" id="CHEBI:29105"/>
    </cofactor>
</comment>
<accession>A0A3A1NGV7</accession>
<evidence type="ECO:0000313" key="15">
    <source>
        <dbReference type="EMBL" id="TXJ94125.1"/>
    </source>
</evidence>
<evidence type="ECO:0000313" key="14">
    <source>
        <dbReference type="EMBL" id="RIV44209.1"/>
    </source>
</evidence>
<dbReference type="Gene3D" id="3.60.15.10">
    <property type="entry name" value="Ribonuclease Z/Hydroxyacylglutathione hydrolase-like"/>
    <property type="match status" value="1"/>
</dbReference>
<comment type="subcellular location">
    <subcellularLocation>
        <location evidence="3">Periplasm</location>
    </subcellularLocation>
</comment>
<evidence type="ECO:0000313" key="17">
    <source>
        <dbReference type="Proteomes" id="UP000321621"/>
    </source>
</evidence>
<evidence type="ECO:0000256" key="4">
    <source>
        <dbReference type="ARBA" id="ARBA00005250"/>
    </source>
</evidence>
<dbReference type="EMBL" id="VNWK01000026">
    <property type="protein sequence ID" value="TXJ94125.1"/>
    <property type="molecule type" value="Genomic_DNA"/>
</dbReference>
<dbReference type="GO" id="GO:0017001">
    <property type="term" value="P:antibiotic catabolic process"/>
    <property type="evidence" value="ECO:0007669"/>
    <property type="project" value="UniProtKB-ARBA"/>
</dbReference>
<dbReference type="SUPFAM" id="SSF56281">
    <property type="entry name" value="Metallo-hydrolase/oxidoreductase"/>
    <property type="match status" value="1"/>
</dbReference>
<dbReference type="Proteomes" id="UP000321621">
    <property type="component" value="Unassembled WGS sequence"/>
</dbReference>
<evidence type="ECO:0000256" key="3">
    <source>
        <dbReference type="ARBA" id="ARBA00004418"/>
    </source>
</evidence>
<comment type="caution">
    <text evidence="14">The sequence shown here is derived from an EMBL/GenBank/DDBJ whole genome shotgun (WGS) entry which is preliminary data.</text>
</comment>
<keyword evidence="8" id="KW-0732">Signal</keyword>
<dbReference type="NCBIfam" id="NF033088">
    <property type="entry name" value="bla_subclass_B1"/>
    <property type="match status" value="1"/>
</dbReference>
<feature type="domain" description="Metallo-beta-lactamase" evidence="13">
    <location>
        <begin position="56"/>
        <end position="224"/>
    </location>
</feature>
<dbReference type="InterPro" id="IPR050855">
    <property type="entry name" value="NDM-1-like"/>
</dbReference>
<dbReference type="PANTHER" id="PTHR42951:SF4">
    <property type="entry name" value="ACYL-COENZYME A THIOESTERASE MBLAC2"/>
    <property type="match status" value="1"/>
</dbReference>
<evidence type="ECO:0000256" key="5">
    <source>
        <dbReference type="ARBA" id="ARBA00011245"/>
    </source>
</evidence>
<proteinExistence type="inferred from homology"/>
<dbReference type="EMBL" id="QXFI01000026">
    <property type="protein sequence ID" value="RIV44209.1"/>
    <property type="molecule type" value="Genomic_DNA"/>
</dbReference>
<name>A0A3A1NGV7_9FLAO</name>
<evidence type="ECO:0000256" key="12">
    <source>
        <dbReference type="ARBA" id="ARBA00023251"/>
    </source>
</evidence>
<keyword evidence="11" id="KW-0862">Zinc</keyword>
<keyword evidence="10" id="KW-0378">Hydrolase</keyword>
<dbReference type="InterPro" id="IPR036866">
    <property type="entry name" value="RibonucZ/Hydroxyglut_hydro"/>
</dbReference>
<comment type="similarity">
    <text evidence="4">Belongs to the metallo-beta-lactamase superfamily. Class-B beta-lactamase family.</text>
</comment>
<sequence>MKQVNLLLLVLVWVIGCKTRNPIDGYESATLKIEPLTEHAFLHVSYLETESFGKVACNGMIVVQDGEAIVFDTPVNNEVSEELLNWLKSKDLHVKAVVATHFHDDCLGGLQSFHDRNIPSYANQKTIELVQDKELAIPTNKFSKTLELQVGHETVILDFMGEGHTVDNIIGYFPKDQTMFGGCLIKSVGAGKGNLEDANTSEWSQTVARIQAKYPNVSLIVPGHGQYGDKGLLDYTLELFRE</sequence>
<evidence type="ECO:0000256" key="7">
    <source>
        <dbReference type="ARBA" id="ARBA00022723"/>
    </source>
</evidence>
<dbReference type="RefSeq" id="WP_119647898.1">
    <property type="nucleotide sequence ID" value="NZ_QXFI01000026.1"/>
</dbReference>
<evidence type="ECO:0000256" key="9">
    <source>
        <dbReference type="ARBA" id="ARBA00022764"/>
    </source>
</evidence>
<evidence type="ECO:0000256" key="10">
    <source>
        <dbReference type="ARBA" id="ARBA00022801"/>
    </source>
</evidence>
<dbReference type="SMART" id="SM00849">
    <property type="entry name" value="Lactamase_B"/>
    <property type="match status" value="1"/>
</dbReference>
<dbReference type="AlphaFoldDB" id="A0A3A1NGV7"/>
<comment type="subunit">
    <text evidence="5">Monomer.</text>
</comment>
<keyword evidence="12" id="KW-0046">Antibiotic resistance</keyword>
<gene>
    <name evidence="14" type="primary">bla</name>
    <name evidence="14" type="ORF">D2V05_12055</name>
    <name evidence="15" type="ORF">FQ017_11945</name>
</gene>
<organism evidence="14 16">
    <name type="scientific">Flagellimonas pelagia</name>
    <dbReference type="NCBI Taxonomy" id="2306998"/>
    <lineage>
        <taxon>Bacteria</taxon>
        <taxon>Pseudomonadati</taxon>
        <taxon>Bacteroidota</taxon>
        <taxon>Flavobacteriia</taxon>
        <taxon>Flavobacteriales</taxon>
        <taxon>Flavobacteriaceae</taxon>
        <taxon>Flagellimonas</taxon>
    </lineage>
</organism>
<evidence type="ECO:0000256" key="8">
    <source>
        <dbReference type="ARBA" id="ARBA00022729"/>
    </source>
</evidence>
<dbReference type="CDD" id="cd16302">
    <property type="entry name" value="CcrA-like_MBL-B1"/>
    <property type="match status" value="1"/>
</dbReference>
<reference evidence="15 17" key="2">
    <citation type="submission" date="2019-07" db="EMBL/GenBank/DDBJ databases">
        <title>Draft genome of two Muricauda strains isolated from deep sea.</title>
        <authorList>
            <person name="Sun C."/>
        </authorList>
    </citation>
    <scope>NUCLEOTIDE SEQUENCE [LARGE SCALE GENOMIC DNA]</scope>
    <source>
        <strain evidence="15 17">72</strain>
    </source>
</reference>